<protein>
    <submittedName>
        <fullName evidence="8">Serine/threonine-protein kinase PknD</fullName>
        <ecNumber evidence="8">2.7.11.1</ecNumber>
    </submittedName>
</protein>
<sequence>MSYCPHCKMNHQDRFDEQVCPKCGREIVAETVNETIDEPTVSPGTESSVPETFQESDSVGGHATVQDAVDVTLDLNWHEPEKTIDESVAATIESIPDHSSESDVTLDSHSPSLGSEAEGDLTMDSDADSSSVQDVRKGSGRAASGSGFNSQLGATGNASNLARMWGQIGGDSSNPMSSMGGDEQIASATLFGRLCTRSLADLDAPDSDDSDYQLLEQLGEGAMGVVFAARQKAMDRTVAIKAIKPGKHNNDDSKRKFLYEAQITGDLDHPNIVPIHELGSNSDGTLFYAMKLVSGTPWQKAIKDRSREENIDILMKVSDAIGFAHSKGIIHRDLKPDNIMLGPFGEVLVMDWGLAISVLRHQPFGLGGTPAYMSPEMAKHDVKRIGPRSDIYLLGAMLFQVVTGRAPHPGKKVTECLLSAVRNEFVPHDENDALVAIAKIAMASEVTDRYESVAAFQDAIREYRRHSESIAITQRATSLLASAQDKRDYQQFSRVLFSLDEALELWPDNQSAKKQIAVARLAYGHCAFEQGDYDLCMQTLVPGVPAEDDLIAKAKQARDLAASREQKFKRLRKVLATVILCAVVGLSALSVFLNSARLEIDKQRGQLAQTNTQLVAANDSERKAREDAERAASQEKLAKEKAIRAAEAEMKAKLLAEQAAEEARKAAIAETKAREDEAKARMVAEDALKSEKAALATAVAARDAESAALAKSLRSAMVTTLGSYQSRLNLALAQAEQHDVVRSSQLLSEIKTIENQFQTNFQQTPPLLSNWAFRRVGLLTNEDLPRVQVGERISSISLASNAPIIATSETDGRFHRFRFGNDGGVDPLEMPEVDAQVVHVAISPDGSELAFMTIDASKRSAAYVWNESTNLITSLPGIAARPMQNMSYSPDGQWLVGGVNGGLWIWKRSNGQFSTAPRRAVAKGSLRSIQFAMARGRSVANCLIAIGSEGEVAHAIVQVDLEDAQTTAFELPPFLLDGLSATATFGTQGDLLVGTETGQLHHLSAERNQYVLVAEVLPRKHATRVTRIEIGVDGHALTYGSEPVAHVWSLPDGGDVQSVDYQQTLSGLSNNLQWCDFSNDDQSVFAVDQSGMSIRWDLASQASRRNVVPSLGTKDGVDGLSAVVMGVFASEHANTFEAIDANGVLSRYTSSLSSMRRRGAIHSYAIDYIGHTPGTEISDMAFAPHNGQLVTLARRLPDNVYVTNSPMTQTELCQWDMSSGNMVARLDLDSESESRVTIAATGSIACVGGESETYLIDLQRSSVSSHPFGSIFAVTNPASESQVMLVRATGAVQLIDVIDAAKPTLSQFQLAAYSEARPVDGVWSPTGKHFYIIYENGRIARFAVNADSIEKPVLSDPIESLRILQRVRAWQSLDVRIQSLSEAEDELVSIVRSTDGEVISRLTRIRWPHRSDQPTVGQVDSMNRDLRLTSNLTDETIASIPLQSIGLALTTHSLRGLRQINSSTWVAVGVNGDIQFGNEKPHQWVHRTGRTPCIAASVDRGGDRWVVLQDNGCLWKIDRTDGKPEWRLLAGFGDGLQHIRLSTSGRDAVGLSNDDKSSNAILFDIEQETILRQWDDVANASWHPLEDRLLIASTSGRLSETSRANDYQSPVSVASVDLAGDRIQDVGYFRDTVADGNDRWYASVLRDHGTGSRVSIHRIDQDGDQPPLSFGVLDSKTRIRTIASSPTENVFVTGDESGTLIVWFASPSLDETPRELFTLPGHRGASIQCVKFSTDGSVIFTTDLERRMLGHPSDPADIVEPNIARRVPSREGT</sequence>
<dbReference type="EMBL" id="SJPM01000001">
    <property type="protein sequence ID" value="TWU03602.1"/>
    <property type="molecule type" value="Genomic_DNA"/>
</dbReference>
<keyword evidence="4 5" id="KW-0067">ATP-binding</keyword>
<dbReference type="InterPro" id="IPR011009">
    <property type="entry name" value="Kinase-like_dom_sf"/>
</dbReference>
<feature type="region of interest" description="Disordered" evidence="6">
    <location>
        <begin position="37"/>
        <end position="57"/>
    </location>
</feature>
<dbReference type="GO" id="GO:0005524">
    <property type="term" value="F:ATP binding"/>
    <property type="evidence" value="ECO:0007669"/>
    <property type="project" value="UniProtKB-UniRule"/>
</dbReference>
<dbReference type="InterPro" id="IPR036322">
    <property type="entry name" value="WD40_repeat_dom_sf"/>
</dbReference>
<feature type="compositionally biased region" description="Polar residues" evidence="6">
    <location>
        <begin position="42"/>
        <end position="57"/>
    </location>
</feature>
<dbReference type="PROSITE" id="PS00107">
    <property type="entry name" value="PROTEIN_KINASE_ATP"/>
    <property type="match status" value="1"/>
</dbReference>
<organism evidence="8 9">
    <name type="scientific">Neorhodopirellula pilleata</name>
    <dbReference type="NCBI Taxonomy" id="2714738"/>
    <lineage>
        <taxon>Bacteria</taxon>
        <taxon>Pseudomonadati</taxon>
        <taxon>Planctomycetota</taxon>
        <taxon>Planctomycetia</taxon>
        <taxon>Pirellulales</taxon>
        <taxon>Pirellulaceae</taxon>
        <taxon>Neorhodopirellula</taxon>
    </lineage>
</organism>
<evidence type="ECO:0000313" key="8">
    <source>
        <dbReference type="EMBL" id="TWU03602.1"/>
    </source>
</evidence>
<dbReference type="PROSITE" id="PS50011">
    <property type="entry name" value="PROTEIN_KINASE_DOM"/>
    <property type="match status" value="1"/>
</dbReference>
<dbReference type="InterPro" id="IPR011047">
    <property type="entry name" value="Quinoprotein_ADH-like_sf"/>
</dbReference>
<accession>A0A5C6AX40</accession>
<dbReference type="Gene3D" id="1.10.510.10">
    <property type="entry name" value="Transferase(Phosphotransferase) domain 1"/>
    <property type="match status" value="1"/>
</dbReference>
<evidence type="ECO:0000256" key="3">
    <source>
        <dbReference type="ARBA" id="ARBA00022777"/>
    </source>
</evidence>
<evidence type="ECO:0000256" key="5">
    <source>
        <dbReference type="PROSITE-ProRule" id="PRU10141"/>
    </source>
</evidence>
<dbReference type="PROSITE" id="PS00108">
    <property type="entry name" value="PROTEIN_KINASE_ST"/>
    <property type="match status" value="1"/>
</dbReference>
<dbReference type="CDD" id="cd14014">
    <property type="entry name" value="STKc_PknB_like"/>
    <property type="match status" value="1"/>
</dbReference>
<dbReference type="InterPro" id="IPR015943">
    <property type="entry name" value="WD40/YVTN_repeat-like_dom_sf"/>
</dbReference>
<proteinExistence type="predicted"/>
<evidence type="ECO:0000256" key="2">
    <source>
        <dbReference type="ARBA" id="ARBA00022741"/>
    </source>
</evidence>
<dbReference type="GO" id="GO:0004674">
    <property type="term" value="F:protein serine/threonine kinase activity"/>
    <property type="evidence" value="ECO:0007669"/>
    <property type="project" value="UniProtKB-EC"/>
</dbReference>
<evidence type="ECO:0000256" key="1">
    <source>
        <dbReference type="ARBA" id="ARBA00022679"/>
    </source>
</evidence>
<dbReference type="InterPro" id="IPR017441">
    <property type="entry name" value="Protein_kinase_ATP_BS"/>
</dbReference>
<feature type="compositionally biased region" description="Polar residues" evidence="6">
    <location>
        <begin position="102"/>
        <end position="113"/>
    </location>
</feature>
<feature type="compositionally biased region" description="Acidic residues" evidence="6">
    <location>
        <begin position="117"/>
        <end position="127"/>
    </location>
</feature>
<name>A0A5C6AX40_9BACT</name>
<dbReference type="CDD" id="cd22265">
    <property type="entry name" value="UDM1_RNF168"/>
    <property type="match status" value="1"/>
</dbReference>
<keyword evidence="1 8" id="KW-0808">Transferase</keyword>
<dbReference type="SMART" id="SM00320">
    <property type="entry name" value="WD40"/>
    <property type="match status" value="4"/>
</dbReference>
<dbReference type="Pfam" id="PF00069">
    <property type="entry name" value="Pkinase"/>
    <property type="match status" value="1"/>
</dbReference>
<dbReference type="PANTHER" id="PTHR43289:SF6">
    <property type="entry name" value="SERINE_THREONINE-PROTEIN KINASE NEKL-3"/>
    <property type="match status" value="1"/>
</dbReference>
<keyword evidence="9" id="KW-1185">Reference proteome</keyword>
<dbReference type="SUPFAM" id="SSF56112">
    <property type="entry name" value="Protein kinase-like (PK-like)"/>
    <property type="match status" value="1"/>
</dbReference>
<reference evidence="8 9" key="1">
    <citation type="submission" date="2019-02" db="EMBL/GenBank/DDBJ databases">
        <title>Deep-cultivation of Planctomycetes and their phenomic and genomic characterization uncovers novel biology.</title>
        <authorList>
            <person name="Wiegand S."/>
            <person name="Jogler M."/>
            <person name="Boedeker C."/>
            <person name="Pinto D."/>
            <person name="Vollmers J."/>
            <person name="Rivas-Marin E."/>
            <person name="Kohn T."/>
            <person name="Peeters S.H."/>
            <person name="Heuer A."/>
            <person name="Rast P."/>
            <person name="Oberbeckmann S."/>
            <person name="Bunk B."/>
            <person name="Jeske O."/>
            <person name="Meyerdierks A."/>
            <person name="Storesund J.E."/>
            <person name="Kallscheuer N."/>
            <person name="Luecker S."/>
            <person name="Lage O.M."/>
            <person name="Pohl T."/>
            <person name="Merkel B.J."/>
            <person name="Hornburger P."/>
            <person name="Mueller R.-W."/>
            <person name="Bruemmer F."/>
            <person name="Labrenz M."/>
            <person name="Spormann A.M."/>
            <person name="Op Den Camp H."/>
            <person name="Overmann J."/>
            <person name="Amann R."/>
            <person name="Jetten M.S.M."/>
            <person name="Mascher T."/>
            <person name="Medema M.H."/>
            <person name="Devos D.P."/>
            <person name="Kaster A.-K."/>
            <person name="Ovreas L."/>
            <person name="Rohde M."/>
            <person name="Galperin M.Y."/>
            <person name="Jogler C."/>
        </authorList>
    </citation>
    <scope>NUCLEOTIDE SEQUENCE [LARGE SCALE GENOMIC DNA]</scope>
    <source>
        <strain evidence="8 9">Pla100</strain>
    </source>
</reference>
<feature type="domain" description="Protein kinase" evidence="7">
    <location>
        <begin position="212"/>
        <end position="464"/>
    </location>
</feature>
<dbReference type="OrthoDB" id="279610at2"/>
<evidence type="ECO:0000259" key="7">
    <source>
        <dbReference type="PROSITE" id="PS50011"/>
    </source>
</evidence>
<comment type="caution">
    <text evidence="8">The sequence shown here is derived from an EMBL/GenBank/DDBJ whole genome shotgun (WGS) entry which is preliminary data.</text>
</comment>
<feature type="binding site" evidence="5">
    <location>
        <position position="241"/>
    </location>
    <ligand>
        <name>ATP</name>
        <dbReference type="ChEBI" id="CHEBI:30616"/>
    </ligand>
</feature>
<gene>
    <name evidence="8" type="primary">pknD_2</name>
    <name evidence="8" type="ORF">Pla100_05300</name>
</gene>
<dbReference type="SMART" id="SM00220">
    <property type="entry name" value="S_TKc"/>
    <property type="match status" value="1"/>
</dbReference>
<feature type="region of interest" description="Disordered" evidence="6">
    <location>
        <begin position="95"/>
        <end position="151"/>
    </location>
</feature>
<dbReference type="Gene3D" id="2.130.10.10">
    <property type="entry name" value="YVTN repeat-like/Quinoprotein amine dehydrogenase"/>
    <property type="match status" value="3"/>
</dbReference>
<keyword evidence="3 8" id="KW-0418">Kinase</keyword>
<evidence type="ECO:0000313" key="9">
    <source>
        <dbReference type="Proteomes" id="UP000316213"/>
    </source>
</evidence>
<evidence type="ECO:0000256" key="6">
    <source>
        <dbReference type="SAM" id="MobiDB-lite"/>
    </source>
</evidence>
<dbReference type="Pfam" id="PF00400">
    <property type="entry name" value="WD40"/>
    <property type="match status" value="1"/>
</dbReference>
<dbReference type="SUPFAM" id="SSF50978">
    <property type="entry name" value="WD40 repeat-like"/>
    <property type="match status" value="1"/>
</dbReference>
<dbReference type="InterPro" id="IPR001680">
    <property type="entry name" value="WD40_rpt"/>
</dbReference>
<dbReference type="SUPFAM" id="SSF50998">
    <property type="entry name" value="Quinoprotein alcohol dehydrogenase-like"/>
    <property type="match status" value="1"/>
</dbReference>
<keyword evidence="2 5" id="KW-0547">Nucleotide-binding</keyword>
<dbReference type="Gene3D" id="3.30.200.20">
    <property type="entry name" value="Phosphorylase Kinase, domain 1"/>
    <property type="match status" value="1"/>
</dbReference>
<dbReference type="EC" id="2.7.11.1" evidence="8"/>
<dbReference type="PANTHER" id="PTHR43289">
    <property type="entry name" value="MITOGEN-ACTIVATED PROTEIN KINASE KINASE KINASE 20-RELATED"/>
    <property type="match status" value="1"/>
</dbReference>
<dbReference type="Proteomes" id="UP000316213">
    <property type="component" value="Unassembled WGS sequence"/>
</dbReference>
<dbReference type="InterPro" id="IPR008271">
    <property type="entry name" value="Ser/Thr_kinase_AS"/>
</dbReference>
<evidence type="ECO:0000256" key="4">
    <source>
        <dbReference type="ARBA" id="ARBA00022840"/>
    </source>
</evidence>
<dbReference type="InterPro" id="IPR000719">
    <property type="entry name" value="Prot_kinase_dom"/>
</dbReference>